<dbReference type="InterPro" id="IPR036236">
    <property type="entry name" value="Znf_C2H2_sf"/>
</dbReference>
<keyword evidence="1" id="KW-0479">Metal-binding</keyword>
<dbReference type="GO" id="GO:0043565">
    <property type="term" value="F:sequence-specific DNA binding"/>
    <property type="evidence" value="ECO:0007669"/>
    <property type="project" value="TreeGrafter"/>
</dbReference>
<dbReference type="SUPFAM" id="SSF57667">
    <property type="entry name" value="beta-beta-alpha zinc fingers"/>
    <property type="match status" value="2"/>
</dbReference>
<dbReference type="GO" id="GO:0005634">
    <property type="term" value="C:nucleus"/>
    <property type="evidence" value="ECO:0007669"/>
    <property type="project" value="TreeGrafter"/>
</dbReference>
<feature type="compositionally biased region" description="Polar residues" evidence="6">
    <location>
        <begin position="86"/>
        <end position="96"/>
    </location>
</feature>
<evidence type="ECO:0000313" key="8">
    <source>
        <dbReference type="EMBL" id="VDO75360.1"/>
    </source>
</evidence>
<dbReference type="OrthoDB" id="5873825at2759"/>
<dbReference type="InterPro" id="IPR003656">
    <property type="entry name" value="Znf_BED"/>
</dbReference>
<dbReference type="AlphaFoldDB" id="A0A3P7XLJ4"/>
<accession>A0A3P7XLJ4</accession>
<keyword evidence="2 4" id="KW-0863">Zinc-finger</keyword>
<keyword evidence="5" id="KW-0175">Coiled coil</keyword>
<evidence type="ECO:0000256" key="6">
    <source>
        <dbReference type="SAM" id="MobiDB-lite"/>
    </source>
</evidence>
<reference evidence="8" key="1">
    <citation type="submission" date="2018-11" db="EMBL/GenBank/DDBJ databases">
        <authorList>
            <consortium name="Pathogen Informatics"/>
        </authorList>
    </citation>
    <scope>NUCLEOTIDE SEQUENCE [LARGE SCALE GENOMIC DNA]</scope>
</reference>
<dbReference type="GO" id="GO:0008270">
    <property type="term" value="F:zinc ion binding"/>
    <property type="evidence" value="ECO:0007669"/>
    <property type="project" value="UniProtKB-KW"/>
</dbReference>
<dbReference type="PANTHER" id="PTHR14312">
    <property type="entry name" value="CREB/ATF BZIP TRANSCRIPTION FACTOR"/>
    <property type="match status" value="1"/>
</dbReference>
<evidence type="ECO:0000256" key="2">
    <source>
        <dbReference type="ARBA" id="ARBA00022771"/>
    </source>
</evidence>
<protein>
    <recommendedName>
        <fullName evidence="7">BED-type domain-containing protein</fullName>
    </recommendedName>
</protein>
<feature type="coiled-coil region" evidence="5">
    <location>
        <begin position="218"/>
        <end position="249"/>
    </location>
</feature>
<sequence length="423" mass="47675">MQVIPSSLARNPSRLKTLSCSNVCNLTLNHVHILRLQSFNDDAEKKPTLNLLSSFHSNPLLAEKLANCILPGMPTPPSATVPMTPSLSQTANTHEVTPTKRKRQRRNPVWPYFDVIDGTARCKQCLYSTKSVFSTNLKVHLRSHHRADYEKVIQAEDALNLNALLLSGNSSKLFSTDLTRKRMPPMTSSILMTINKCEFSMNLLLPSWCSKLILNMFKAQAQQKQQQQQQQAQQHQQQQQQQAQQQQHQQHHQQAPLALNAANLAALNQMARNQLNNADYFVAEMPSAPHGTDANGMPQPKRRRLRRHPVWMFFKDLEDRMVGCINCSFRTGSAFSTNLKMHLKAHHKDDYERVLKLEGDMRVEENVTGPPNKIKNELIDFIRGGGNASTATNGDFAISAVLSGMGFVTLELARALRIRAIQT</sequence>
<dbReference type="GO" id="GO:0010468">
    <property type="term" value="P:regulation of gene expression"/>
    <property type="evidence" value="ECO:0007669"/>
    <property type="project" value="TreeGrafter"/>
</dbReference>
<dbReference type="EMBL" id="UZAH01026085">
    <property type="protein sequence ID" value="VDO75360.1"/>
    <property type="molecule type" value="Genomic_DNA"/>
</dbReference>
<name>A0A3P7XLJ4_HELPZ</name>
<keyword evidence="3" id="KW-0862">Zinc</keyword>
<evidence type="ECO:0000256" key="1">
    <source>
        <dbReference type="ARBA" id="ARBA00022723"/>
    </source>
</evidence>
<organism evidence="8">
    <name type="scientific">Heligmosomoides polygyrus</name>
    <name type="common">Parasitic roundworm</name>
    <dbReference type="NCBI Taxonomy" id="6339"/>
    <lineage>
        <taxon>Eukaryota</taxon>
        <taxon>Metazoa</taxon>
        <taxon>Ecdysozoa</taxon>
        <taxon>Nematoda</taxon>
        <taxon>Chromadorea</taxon>
        <taxon>Rhabditida</taxon>
        <taxon>Rhabditina</taxon>
        <taxon>Rhabditomorpha</taxon>
        <taxon>Strongyloidea</taxon>
        <taxon>Heligmosomidae</taxon>
        <taxon>Heligmosomoides</taxon>
    </lineage>
</organism>
<feature type="region of interest" description="Disordered" evidence="6">
    <location>
        <begin position="86"/>
        <end position="105"/>
    </location>
</feature>
<proteinExistence type="predicted"/>
<evidence type="ECO:0000256" key="5">
    <source>
        <dbReference type="SAM" id="Coils"/>
    </source>
</evidence>
<dbReference type="PANTHER" id="PTHR14312:SF1">
    <property type="entry name" value="BASIC-LEUCINE ZIPPER TRANSCRIPTION FACTOR A"/>
    <property type="match status" value="1"/>
</dbReference>
<gene>
    <name evidence="8" type="ORF">HPBE_LOCUS8200</name>
</gene>
<feature type="domain" description="BED-type" evidence="7">
    <location>
        <begin position="104"/>
        <end position="152"/>
    </location>
</feature>
<evidence type="ECO:0000256" key="3">
    <source>
        <dbReference type="ARBA" id="ARBA00022833"/>
    </source>
</evidence>
<evidence type="ECO:0000256" key="4">
    <source>
        <dbReference type="PROSITE-ProRule" id="PRU00027"/>
    </source>
</evidence>
<dbReference type="PROSITE" id="PS50808">
    <property type="entry name" value="ZF_BED"/>
    <property type="match status" value="1"/>
</dbReference>
<evidence type="ECO:0000259" key="7">
    <source>
        <dbReference type="PROSITE" id="PS50808"/>
    </source>
</evidence>